<evidence type="ECO:0000313" key="11">
    <source>
        <dbReference type="EMBL" id="SCU93715.1"/>
    </source>
</evidence>
<dbReference type="Proteomes" id="UP000190274">
    <property type="component" value="Chromosome G"/>
</dbReference>
<keyword evidence="12" id="KW-1185">Reference proteome</keyword>
<evidence type="ECO:0000256" key="3">
    <source>
        <dbReference type="ARBA" id="ARBA00022679"/>
    </source>
</evidence>
<dbReference type="GO" id="GO:0005634">
    <property type="term" value="C:nucleus"/>
    <property type="evidence" value="ECO:0007669"/>
    <property type="project" value="TreeGrafter"/>
</dbReference>
<feature type="compositionally biased region" description="Polar residues" evidence="9">
    <location>
        <begin position="127"/>
        <end position="142"/>
    </location>
</feature>
<feature type="domain" description="Serine/threonine-protein kinase haspin C-terminal" evidence="10">
    <location>
        <begin position="533"/>
        <end position="624"/>
    </location>
</feature>
<feature type="compositionally biased region" description="Low complexity" evidence="9">
    <location>
        <begin position="77"/>
        <end position="93"/>
    </location>
</feature>
<dbReference type="InterPro" id="IPR011009">
    <property type="entry name" value="Kinase-like_dom_sf"/>
</dbReference>
<reference evidence="12" key="1">
    <citation type="submission" date="2016-03" db="EMBL/GenBank/DDBJ databases">
        <authorList>
            <person name="Devillers H."/>
        </authorList>
    </citation>
    <scope>NUCLEOTIDE SEQUENCE [LARGE SCALE GENOMIC DNA]</scope>
</reference>
<feature type="region of interest" description="Disordered" evidence="9">
    <location>
        <begin position="27"/>
        <end position="212"/>
    </location>
</feature>
<evidence type="ECO:0000256" key="9">
    <source>
        <dbReference type="SAM" id="MobiDB-lite"/>
    </source>
</evidence>
<sequence length="627" mass="70766">MKAQGWYEEDSELLSRGKFIALEVSDHEDDYNSSDDDAEPGNLQTMTAISETSSVAPSTVRTPEPAGPVGSGSKRWSILSNSSKKRWSSLSFTSEERRLSPAATSASRKRRSTASDDKSKRMIVDDSTGQLAQGNSHTSTADAKSAGSHSGSTSRRVSVSSSMSNLNRSSTSTSLRQMFGKIGLQDEEKENSKSASRGSIVGKGAPRRNTARATLGELDTNVFASLSHRKSFADNASVVSGRSMSSTSSASSGSKWKFWKRNSDVFDPYSPSISGSPQQLHSNASLKSRRSQSSLKQKNSHSSLNKLISHRNSVTSESISLPIPDQVSRDKLRTKLRNSTSIMSMNSAMAKDDLYEFQMSQLLKLCDQTEMIAMEKLFPEWSKMTKISKHVYRWQDSVYKFLPLGQDEFTHTKNVRLKELELLKLMSGTPGFTQMKSCHLALIRKEPYLICELKYAGVPLKKAKIKDWSTVVNILWQCAVIIYAAETKYQFEHRDLQLDHILVDSNNNVTLCDYKLARAFDGTTVHYTRLDHPLFFQGRGDYRYEVYNTMRHWCTEGWSHFDPRNNLLWLHYLGVKLIEKHRAMPHDAHYSELLNLVAQVNPHRRRRAIFRRSDQILSCGDLLRLKR</sequence>
<feature type="compositionally biased region" description="Low complexity" evidence="9">
    <location>
        <begin position="147"/>
        <end position="176"/>
    </location>
</feature>
<name>A0A1G4JS97_9SACH</name>
<feature type="compositionally biased region" description="Acidic residues" evidence="9">
    <location>
        <begin position="27"/>
        <end position="39"/>
    </location>
</feature>
<dbReference type="GO" id="GO:0005524">
    <property type="term" value="F:ATP binding"/>
    <property type="evidence" value="ECO:0007669"/>
    <property type="project" value="UniProtKB-KW"/>
</dbReference>
<keyword evidence="3" id="KW-0808">Transferase</keyword>
<evidence type="ECO:0000256" key="5">
    <source>
        <dbReference type="ARBA" id="ARBA00022777"/>
    </source>
</evidence>
<evidence type="ECO:0000313" key="12">
    <source>
        <dbReference type="Proteomes" id="UP000190274"/>
    </source>
</evidence>
<feature type="compositionally biased region" description="Low complexity" evidence="9">
    <location>
        <begin position="282"/>
        <end position="297"/>
    </location>
</feature>
<organism evidence="11 12">
    <name type="scientific">Lachancea dasiensis</name>
    <dbReference type="NCBI Taxonomy" id="1072105"/>
    <lineage>
        <taxon>Eukaryota</taxon>
        <taxon>Fungi</taxon>
        <taxon>Dikarya</taxon>
        <taxon>Ascomycota</taxon>
        <taxon>Saccharomycotina</taxon>
        <taxon>Saccharomycetes</taxon>
        <taxon>Saccharomycetales</taxon>
        <taxon>Saccharomycetaceae</taxon>
        <taxon>Lachancea</taxon>
    </lineage>
</organism>
<keyword evidence="2" id="KW-0723">Serine/threonine-protein kinase</keyword>
<protein>
    <recommendedName>
        <fullName evidence="1">non-specific serine/threonine protein kinase</fullName>
        <ecNumber evidence="1">2.7.11.1</ecNumber>
    </recommendedName>
</protein>
<feature type="compositionally biased region" description="Polar residues" evidence="9">
    <location>
        <begin position="271"/>
        <end position="281"/>
    </location>
</feature>
<feature type="region of interest" description="Disordered" evidence="9">
    <location>
        <begin position="270"/>
        <end position="304"/>
    </location>
</feature>
<dbReference type="SMART" id="SM01331">
    <property type="entry name" value="DUF3635"/>
    <property type="match status" value="1"/>
</dbReference>
<evidence type="ECO:0000256" key="8">
    <source>
        <dbReference type="ARBA" id="ARBA00048679"/>
    </source>
</evidence>
<dbReference type="SUPFAM" id="SSF56112">
    <property type="entry name" value="Protein kinase-like (PK-like)"/>
    <property type="match status" value="1"/>
</dbReference>
<dbReference type="AlphaFoldDB" id="A0A1G4JS97"/>
<evidence type="ECO:0000256" key="2">
    <source>
        <dbReference type="ARBA" id="ARBA00022527"/>
    </source>
</evidence>
<proteinExistence type="predicted"/>
<dbReference type="STRING" id="1266660.A0A1G4JS97"/>
<dbReference type="GO" id="GO:0000278">
    <property type="term" value="P:mitotic cell cycle"/>
    <property type="evidence" value="ECO:0007669"/>
    <property type="project" value="TreeGrafter"/>
</dbReference>
<evidence type="ECO:0000259" key="10">
    <source>
        <dbReference type="SMART" id="SM01331"/>
    </source>
</evidence>
<evidence type="ECO:0000256" key="4">
    <source>
        <dbReference type="ARBA" id="ARBA00022741"/>
    </source>
</evidence>
<dbReference type="InterPro" id="IPR024604">
    <property type="entry name" value="GSG2_C"/>
</dbReference>
<dbReference type="GO" id="GO:0072354">
    <property type="term" value="F:histone H3T3 kinase activity"/>
    <property type="evidence" value="ECO:0007669"/>
    <property type="project" value="TreeGrafter"/>
</dbReference>
<keyword evidence="6" id="KW-0067">ATP-binding</keyword>
<dbReference type="GO" id="GO:0005737">
    <property type="term" value="C:cytoplasm"/>
    <property type="evidence" value="ECO:0007669"/>
    <property type="project" value="TreeGrafter"/>
</dbReference>
<dbReference type="GO" id="GO:0035556">
    <property type="term" value="P:intracellular signal transduction"/>
    <property type="evidence" value="ECO:0007669"/>
    <property type="project" value="TreeGrafter"/>
</dbReference>
<evidence type="ECO:0000256" key="7">
    <source>
        <dbReference type="ARBA" id="ARBA00047899"/>
    </source>
</evidence>
<evidence type="ECO:0000256" key="6">
    <source>
        <dbReference type="ARBA" id="ARBA00022840"/>
    </source>
</evidence>
<dbReference type="OrthoDB" id="5327538at2759"/>
<keyword evidence="5" id="KW-0418">Kinase</keyword>
<feature type="compositionally biased region" description="Basic and acidic residues" evidence="9">
    <location>
        <begin position="113"/>
        <end position="124"/>
    </location>
</feature>
<dbReference type="PANTHER" id="PTHR24419:SF18">
    <property type="entry name" value="SERINE_THREONINE-PROTEIN KINASE HASPIN"/>
    <property type="match status" value="1"/>
</dbReference>
<dbReference type="PANTHER" id="PTHR24419">
    <property type="entry name" value="INTERLEUKIN-1 RECEPTOR-ASSOCIATED KINASE"/>
    <property type="match status" value="1"/>
</dbReference>
<comment type="catalytic activity">
    <reaction evidence="7">
        <text>L-threonyl-[protein] + ATP = O-phospho-L-threonyl-[protein] + ADP + H(+)</text>
        <dbReference type="Rhea" id="RHEA:46608"/>
        <dbReference type="Rhea" id="RHEA-COMP:11060"/>
        <dbReference type="Rhea" id="RHEA-COMP:11605"/>
        <dbReference type="ChEBI" id="CHEBI:15378"/>
        <dbReference type="ChEBI" id="CHEBI:30013"/>
        <dbReference type="ChEBI" id="CHEBI:30616"/>
        <dbReference type="ChEBI" id="CHEBI:61977"/>
        <dbReference type="ChEBI" id="CHEBI:456216"/>
        <dbReference type="EC" id="2.7.11.1"/>
    </reaction>
</comment>
<gene>
    <name evidence="11" type="ORF">LADA_0G04544G</name>
</gene>
<dbReference type="EMBL" id="LT598457">
    <property type="protein sequence ID" value="SCU93715.1"/>
    <property type="molecule type" value="Genomic_DNA"/>
</dbReference>
<feature type="compositionally biased region" description="Polar residues" evidence="9">
    <location>
        <begin position="42"/>
        <end position="61"/>
    </location>
</feature>
<dbReference type="Gene3D" id="1.10.510.10">
    <property type="entry name" value="Transferase(Phosphotransferase) domain 1"/>
    <property type="match status" value="1"/>
</dbReference>
<dbReference type="Pfam" id="PF12330">
    <property type="entry name" value="Haspin_kinase"/>
    <property type="match status" value="1"/>
</dbReference>
<dbReference type="EC" id="2.7.11.1" evidence="1"/>
<evidence type="ECO:0000256" key="1">
    <source>
        <dbReference type="ARBA" id="ARBA00012513"/>
    </source>
</evidence>
<comment type="catalytic activity">
    <reaction evidence="8">
        <text>L-seryl-[protein] + ATP = O-phospho-L-seryl-[protein] + ADP + H(+)</text>
        <dbReference type="Rhea" id="RHEA:17989"/>
        <dbReference type="Rhea" id="RHEA-COMP:9863"/>
        <dbReference type="Rhea" id="RHEA-COMP:11604"/>
        <dbReference type="ChEBI" id="CHEBI:15378"/>
        <dbReference type="ChEBI" id="CHEBI:29999"/>
        <dbReference type="ChEBI" id="CHEBI:30616"/>
        <dbReference type="ChEBI" id="CHEBI:83421"/>
        <dbReference type="ChEBI" id="CHEBI:456216"/>
        <dbReference type="EC" id="2.7.11.1"/>
    </reaction>
</comment>
<accession>A0A1G4JS97</accession>
<keyword evidence="4" id="KW-0547">Nucleotide-binding</keyword>